<name>A0ABC8WN32_9POAL</name>
<reference evidence="3" key="1">
    <citation type="submission" date="2024-10" db="EMBL/GenBank/DDBJ databases">
        <authorList>
            <person name="Ryan C."/>
        </authorList>
    </citation>
    <scope>NUCLEOTIDE SEQUENCE [LARGE SCALE GENOMIC DNA]</scope>
</reference>
<evidence type="ECO:0000313" key="3">
    <source>
        <dbReference type="EMBL" id="CAL4912825.1"/>
    </source>
</evidence>
<dbReference type="EMBL" id="OZ075123">
    <property type="protein sequence ID" value="CAL4912825.1"/>
    <property type="molecule type" value="Genomic_DNA"/>
</dbReference>
<gene>
    <name evidence="3" type="ORF">URODEC1_LOCUS15843</name>
</gene>
<dbReference type="PANTHER" id="PTHR33889">
    <property type="entry name" value="OS04G0681850 PROTEIN"/>
    <property type="match status" value="1"/>
</dbReference>
<evidence type="ECO:0000313" key="4">
    <source>
        <dbReference type="Proteomes" id="UP001497457"/>
    </source>
</evidence>
<dbReference type="Pfam" id="PF24964">
    <property type="entry name" value="DUF7769"/>
    <property type="match status" value="1"/>
</dbReference>
<protein>
    <recommendedName>
        <fullName evidence="2">DUF7769 domain-containing protein</fullName>
    </recommendedName>
</protein>
<dbReference type="Proteomes" id="UP001497457">
    <property type="component" value="Chromosome 13rd"/>
</dbReference>
<dbReference type="InterPro" id="IPR056671">
    <property type="entry name" value="DUF7769"/>
</dbReference>
<dbReference type="PANTHER" id="PTHR33889:SF7">
    <property type="entry name" value="OS04G0681850 PROTEIN"/>
    <property type="match status" value="1"/>
</dbReference>
<organism evidence="3 4">
    <name type="scientific">Urochloa decumbens</name>
    <dbReference type="NCBI Taxonomy" id="240449"/>
    <lineage>
        <taxon>Eukaryota</taxon>
        <taxon>Viridiplantae</taxon>
        <taxon>Streptophyta</taxon>
        <taxon>Embryophyta</taxon>
        <taxon>Tracheophyta</taxon>
        <taxon>Spermatophyta</taxon>
        <taxon>Magnoliopsida</taxon>
        <taxon>Liliopsida</taxon>
        <taxon>Poales</taxon>
        <taxon>Poaceae</taxon>
        <taxon>PACMAD clade</taxon>
        <taxon>Panicoideae</taxon>
        <taxon>Panicodae</taxon>
        <taxon>Paniceae</taxon>
        <taxon>Melinidinae</taxon>
        <taxon>Urochloa</taxon>
    </lineage>
</organism>
<proteinExistence type="predicted"/>
<accession>A0ABC8WN32</accession>
<feature type="region of interest" description="Disordered" evidence="1">
    <location>
        <begin position="103"/>
        <end position="127"/>
    </location>
</feature>
<dbReference type="AlphaFoldDB" id="A0ABC8WN32"/>
<keyword evidence="4" id="KW-1185">Reference proteome</keyword>
<evidence type="ECO:0000256" key="1">
    <source>
        <dbReference type="SAM" id="MobiDB-lite"/>
    </source>
</evidence>
<evidence type="ECO:0000259" key="2">
    <source>
        <dbReference type="Pfam" id="PF24964"/>
    </source>
</evidence>
<sequence length="254" mass="28091">MADARFGQDLGIDLNEAVRDHDVHVGIELNEPVGHPVSEVYFNKPADSDEVQEAAFHLNNPVFSDINEEDSGVEENQDEAHDYLLDLDLNEPAEAQLLPDLNEIPDLVDDGSDPQVDPSQDQGSRSDAVGVRITRKQYCDDTKRGVYAMLLEGSVSGRLPDGLSLQVSLAMGVSRRCVQRIWNEGQQGGGIHAVVNKRVKNCGRKKIELQPEAITAMSIKDRKTLEDLARGLGMTKSTVFRRLKEGKIERKAFS</sequence>
<feature type="domain" description="DUF7769" evidence="2">
    <location>
        <begin position="141"/>
        <end position="186"/>
    </location>
</feature>